<reference evidence="2" key="1">
    <citation type="submission" date="2021-01" db="EMBL/GenBank/DDBJ databases">
        <title>Whole genome shotgun sequence of Actinoplanes ferrugineus NBRC 15555.</title>
        <authorList>
            <person name="Komaki H."/>
            <person name="Tamura T."/>
        </authorList>
    </citation>
    <scope>NUCLEOTIDE SEQUENCE</scope>
    <source>
        <strain evidence="2">NBRC 15555</strain>
    </source>
</reference>
<dbReference type="AlphaFoldDB" id="A0A919MF44"/>
<gene>
    <name evidence="2" type="ORF">Afe05nite_20250</name>
</gene>
<evidence type="ECO:0000256" key="1">
    <source>
        <dbReference type="SAM" id="MobiDB-lite"/>
    </source>
</evidence>
<protein>
    <submittedName>
        <fullName evidence="2">Uncharacterized protein</fullName>
    </submittedName>
</protein>
<feature type="region of interest" description="Disordered" evidence="1">
    <location>
        <begin position="1"/>
        <end position="36"/>
    </location>
</feature>
<feature type="region of interest" description="Disordered" evidence="1">
    <location>
        <begin position="180"/>
        <end position="237"/>
    </location>
</feature>
<feature type="compositionally biased region" description="Basic and acidic residues" evidence="1">
    <location>
        <begin position="193"/>
        <end position="206"/>
    </location>
</feature>
<name>A0A919MF44_9ACTN</name>
<dbReference type="EMBL" id="BOMM01000014">
    <property type="protein sequence ID" value="GIE10185.1"/>
    <property type="molecule type" value="Genomic_DNA"/>
</dbReference>
<feature type="compositionally biased region" description="Basic and acidic residues" evidence="1">
    <location>
        <begin position="214"/>
        <end position="229"/>
    </location>
</feature>
<feature type="region of interest" description="Disordered" evidence="1">
    <location>
        <begin position="129"/>
        <end position="154"/>
    </location>
</feature>
<dbReference type="RefSeq" id="WP_239117697.1">
    <property type="nucleotide sequence ID" value="NZ_BAAABP010000007.1"/>
</dbReference>
<sequence>MALEVKLLRRSPPPTGEPSESMNISGKSDRGQSRAGDTITVSMHGIDGARGGGVPIVASLQGPSIQRNAIKDGAKYGAPMTTSANSVIAAIEARRPGLKLAKKHSLLFFVQGHHIAHFGSPLFDEPITATDRGVSVPDADGSPAEQPDSEGPLNTIGYVIERYGALSPADLRTLIQSSQPWQAATKPGGGGRIDPDILRDWFRRDDETNDPDDERPNRAERAQADELWKTHKAQQAS</sequence>
<proteinExistence type="predicted"/>
<dbReference type="Proteomes" id="UP000598174">
    <property type="component" value="Unassembled WGS sequence"/>
</dbReference>
<evidence type="ECO:0000313" key="2">
    <source>
        <dbReference type="EMBL" id="GIE10185.1"/>
    </source>
</evidence>
<keyword evidence="3" id="KW-1185">Reference proteome</keyword>
<evidence type="ECO:0000313" key="3">
    <source>
        <dbReference type="Proteomes" id="UP000598174"/>
    </source>
</evidence>
<accession>A0A919MF44</accession>
<organism evidence="2 3">
    <name type="scientific">Paractinoplanes ferrugineus</name>
    <dbReference type="NCBI Taxonomy" id="113564"/>
    <lineage>
        <taxon>Bacteria</taxon>
        <taxon>Bacillati</taxon>
        <taxon>Actinomycetota</taxon>
        <taxon>Actinomycetes</taxon>
        <taxon>Micromonosporales</taxon>
        <taxon>Micromonosporaceae</taxon>
        <taxon>Paractinoplanes</taxon>
    </lineage>
</organism>
<comment type="caution">
    <text evidence="2">The sequence shown here is derived from an EMBL/GenBank/DDBJ whole genome shotgun (WGS) entry which is preliminary data.</text>
</comment>